<dbReference type="EMBL" id="FUYP01000036">
    <property type="protein sequence ID" value="SKB95865.1"/>
    <property type="molecule type" value="Genomic_DNA"/>
</dbReference>
<evidence type="ECO:0000256" key="10">
    <source>
        <dbReference type="ARBA" id="ARBA00022692"/>
    </source>
</evidence>
<dbReference type="InterPro" id="IPR004677">
    <property type="entry name" value="Cyt_c_oxidase_cbb3_su1"/>
</dbReference>
<comment type="similarity">
    <text evidence="4 20">Belongs to the heme-copper respiratory oxidase family.</text>
</comment>
<feature type="transmembrane region" description="Helical" evidence="21">
    <location>
        <begin position="512"/>
        <end position="537"/>
    </location>
</feature>
<evidence type="ECO:0000313" key="23">
    <source>
        <dbReference type="EMBL" id="SKB95865.1"/>
    </source>
</evidence>
<name>A0A1T5FI81_9SPHN</name>
<feature type="domain" description="Cytochrome oxidase subunit I profile" evidence="22">
    <location>
        <begin position="94"/>
        <end position="566"/>
    </location>
</feature>
<dbReference type="InterPro" id="IPR023615">
    <property type="entry name" value="Cyt_c_Oxase_su1_BS"/>
</dbReference>
<dbReference type="GO" id="GO:0004129">
    <property type="term" value="F:cytochrome-c oxidase activity"/>
    <property type="evidence" value="ECO:0007669"/>
    <property type="project" value="UniProtKB-EC"/>
</dbReference>
<evidence type="ECO:0000256" key="6">
    <source>
        <dbReference type="ARBA" id="ARBA00022448"/>
    </source>
</evidence>
<feature type="transmembrane region" description="Helical" evidence="21">
    <location>
        <begin position="384"/>
        <end position="400"/>
    </location>
</feature>
<dbReference type="NCBIfam" id="TIGR00780">
    <property type="entry name" value="ccoN"/>
    <property type="match status" value="1"/>
</dbReference>
<feature type="binding site" evidence="19">
    <location>
        <position position="335"/>
    </location>
    <ligand>
        <name>Cu cation</name>
        <dbReference type="ChEBI" id="CHEBI:23378"/>
        <label>B</label>
    </ligand>
</feature>
<keyword evidence="15 19" id="KW-0408">Iron</keyword>
<evidence type="ECO:0000256" key="16">
    <source>
        <dbReference type="ARBA" id="ARBA00023008"/>
    </source>
</evidence>
<dbReference type="InterPro" id="IPR036927">
    <property type="entry name" value="Cyt_c_oxase-like_su1_sf"/>
</dbReference>
<evidence type="ECO:0000256" key="2">
    <source>
        <dbReference type="ARBA" id="ARBA00004651"/>
    </source>
</evidence>
<evidence type="ECO:0000256" key="3">
    <source>
        <dbReference type="ARBA" id="ARBA00004673"/>
    </source>
</evidence>
<organism evidence="23 24">
    <name type="scientific">Sphingopyxis flava</name>
    <dbReference type="NCBI Taxonomy" id="1507287"/>
    <lineage>
        <taxon>Bacteria</taxon>
        <taxon>Pseudomonadati</taxon>
        <taxon>Pseudomonadota</taxon>
        <taxon>Alphaproteobacteria</taxon>
        <taxon>Sphingomonadales</taxon>
        <taxon>Sphingomonadaceae</taxon>
        <taxon>Sphingopyxis</taxon>
    </lineage>
</organism>
<feature type="transmembrane region" description="Helical" evidence="21">
    <location>
        <begin position="204"/>
        <end position="226"/>
    </location>
</feature>
<feature type="transmembrane region" description="Helical" evidence="21">
    <location>
        <begin position="18"/>
        <end position="38"/>
    </location>
</feature>
<keyword evidence="17 21" id="KW-0472">Membrane</keyword>
<dbReference type="GO" id="GO:0022904">
    <property type="term" value="P:respiratory electron transport chain"/>
    <property type="evidence" value="ECO:0007669"/>
    <property type="project" value="TreeGrafter"/>
</dbReference>
<evidence type="ECO:0000256" key="1">
    <source>
        <dbReference type="ARBA" id="ARBA00001970"/>
    </source>
</evidence>
<feature type="transmembrane region" description="Helical" evidence="21">
    <location>
        <begin position="463"/>
        <end position="487"/>
    </location>
</feature>
<evidence type="ECO:0000256" key="4">
    <source>
        <dbReference type="ARBA" id="ARBA00009578"/>
    </source>
</evidence>
<keyword evidence="10 20" id="KW-0812">Transmembrane</keyword>
<keyword evidence="8 19" id="KW-0349">Heme</keyword>
<dbReference type="GO" id="GO:0020037">
    <property type="term" value="F:heme binding"/>
    <property type="evidence" value="ECO:0007669"/>
    <property type="project" value="InterPro"/>
</dbReference>
<feature type="transmembrane region" description="Helical" evidence="21">
    <location>
        <begin position="315"/>
        <end position="332"/>
    </location>
</feature>
<dbReference type="AlphaFoldDB" id="A0A1T5FI81"/>
<evidence type="ECO:0000256" key="15">
    <source>
        <dbReference type="ARBA" id="ARBA00023004"/>
    </source>
</evidence>
<dbReference type="GO" id="GO:0015990">
    <property type="term" value="P:electron transport coupled proton transport"/>
    <property type="evidence" value="ECO:0007669"/>
    <property type="project" value="TreeGrafter"/>
</dbReference>
<feature type="binding site" description="axial binding residue" evidence="19">
    <location>
        <position position="423"/>
    </location>
    <ligand>
        <name>heme b</name>
        <dbReference type="ChEBI" id="CHEBI:60344"/>
        <label>2; high-spin</label>
    </ligand>
    <ligandPart>
        <name>Fe</name>
        <dbReference type="ChEBI" id="CHEBI:18248"/>
    </ligandPart>
</feature>
<dbReference type="PROSITE" id="PS00077">
    <property type="entry name" value="COX1_CUB"/>
    <property type="match status" value="1"/>
</dbReference>
<keyword evidence="16" id="KW-0186">Copper</keyword>
<dbReference type="GO" id="GO:0046872">
    <property type="term" value="F:metal ion binding"/>
    <property type="evidence" value="ECO:0007669"/>
    <property type="project" value="UniProtKB-KW"/>
</dbReference>
<dbReference type="PROSITE" id="PS50855">
    <property type="entry name" value="COX1"/>
    <property type="match status" value="1"/>
</dbReference>
<comment type="catalytic activity">
    <reaction evidence="18">
        <text>4 Fe(II)-[cytochrome c] + O2 + 8 H(+)(in) = 4 Fe(III)-[cytochrome c] + 2 H2O + 4 H(+)(out)</text>
        <dbReference type="Rhea" id="RHEA:11436"/>
        <dbReference type="Rhea" id="RHEA-COMP:10350"/>
        <dbReference type="Rhea" id="RHEA-COMP:14399"/>
        <dbReference type="ChEBI" id="CHEBI:15377"/>
        <dbReference type="ChEBI" id="CHEBI:15378"/>
        <dbReference type="ChEBI" id="CHEBI:15379"/>
        <dbReference type="ChEBI" id="CHEBI:29033"/>
        <dbReference type="ChEBI" id="CHEBI:29034"/>
        <dbReference type="EC" id="7.1.1.9"/>
    </reaction>
</comment>
<dbReference type="InterPro" id="IPR000883">
    <property type="entry name" value="Cyt_C_Oxase_1"/>
</dbReference>
<evidence type="ECO:0000256" key="12">
    <source>
        <dbReference type="ARBA" id="ARBA00022967"/>
    </source>
</evidence>
<dbReference type="SUPFAM" id="SSF81442">
    <property type="entry name" value="Cytochrome c oxidase subunit I-like"/>
    <property type="match status" value="1"/>
</dbReference>
<dbReference type="PANTHER" id="PTHR10422:SF29">
    <property type="entry name" value="CYTOCHROME C OXIDASE SUBUNIT 1 HOMOLOG, BACTEROID"/>
    <property type="match status" value="1"/>
</dbReference>
<evidence type="ECO:0000313" key="24">
    <source>
        <dbReference type="Proteomes" id="UP000190044"/>
    </source>
</evidence>
<dbReference type="UniPathway" id="UPA00705"/>
<comment type="cofactor">
    <cofactor evidence="19">
        <name>Cu(2+)</name>
        <dbReference type="ChEBI" id="CHEBI:29036"/>
    </cofactor>
    <text evidence="19">Binds 1 copper ion per subunit, denoted as copper B.</text>
</comment>
<evidence type="ECO:0000256" key="18">
    <source>
        <dbReference type="ARBA" id="ARBA00047816"/>
    </source>
</evidence>
<feature type="transmembrane region" description="Helical" evidence="21">
    <location>
        <begin position="420"/>
        <end position="443"/>
    </location>
</feature>
<keyword evidence="12" id="KW-1278">Translocase</keyword>
<feature type="binding site" description="axial binding residue" evidence="19">
    <location>
        <position position="136"/>
    </location>
    <ligand>
        <name>heme b</name>
        <dbReference type="ChEBI" id="CHEBI:60344"/>
        <label>1; low-spin</label>
    </ligand>
    <ligandPart>
        <name>Fe</name>
        <dbReference type="ChEBI" id="CHEBI:18248"/>
    </ligandPart>
</feature>
<evidence type="ECO:0000256" key="21">
    <source>
        <dbReference type="SAM" id="Phobius"/>
    </source>
</evidence>
<evidence type="ECO:0000256" key="20">
    <source>
        <dbReference type="RuleBase" id="RU000370"/>
    </source>
</evidence>
<dbReference type="Pfam" id="PF00115">
    <property type="entry name" value="COX1"/>
    <property type="match status" value="1"/>
</dbReference>
<feature type="transmembrane region" description="Helical" evidence="21">
    <location>
        <begin position="44"/>
        <end position="63"/>
    </location>
</feature>
<evidence type="ECO:0000256" key="9">
    <source>
        <dbReference type="ARBA" id="ARBA00022660"/>
    </source>
</evidence>
<evidence type="ECO:0000256" key="8">
    <source>
        <dbReference type="ARBA" id="ARBA00022617"/>
    </source>
</evidence>
<comment type="cofactor">
    <cofactor evidence="19">
        <name>heme</name>
        <dbReference type="ChEBI" id="CHEBI:30413"/>
    </cofactor>
    <text evidence="19">Binds 2 heme groups per subunit, denoted as high- and low-spin.</text>
</comment>
<dbReference type="GO" id="GO:0005886">
    <property type="term" value="C:plasma membrane"/>
    <property type="evidence" value="ECO:0007669"/>
    <property type="project" value="UniProtKB-SubCell"/>
</dbReference>
<feature type="binding site" description="axial binding residue" evidence="19">
    <location>
        <position position="425"/>
    </location>
    <ligand>
        <name>heme b</name>
        <dbReference type="ChEBI" id="CHEBI:60344"/>
        <label>1; low-spin</label>
    </ligand>
    <ligandPart>
        <name>Fe</name>
        <dbReference type="ChEBI" id="CHEBI:18248"/>
    </ligandPart>
</feature>
<keyword evidence="13 20" id="KW-0249">Electron transport</keyword>
<reference evidence="24" key="1">
    <citation type="submission" date="2017-02" db="EMBL/GenBank/DDBJ databases">
        <authorList>
            <person name="Varghese N."/>
            <person name="Submissions S."/>
        </authorList>
    </citation>
    <scope>NUCLEOTIDE SEQUENCE [LARGE SCALE GENOMIC DNA]</scope>
    <source>
        <strain evidence="24">R11H</strain>
    </source>
</reference>
<keyword evidence="11 19" id="KW-0479">Metal-binding</keyword>
<keyword evidence="6 20" id="KW-0813">Transport</keyword>
<evidence type="ECO:0000259" key="22">
    <source>
        <dbReference type="PROSITE" id="PS50855"/>
    </source>
</evidence>
<dbReference type="FunFam" id="1.20.210.10:FF:000005">
    <property type="entry name" value="Cytochrome c oxidase, cbb3-type, subunit I"/>
    <property type="match status" value="1"/>
</dbReference>
<evidence type="ECO:0000256" key="17">
    <source>
        <dbReference type="ARBA" id="ARBA00023136"/>
    </source>
</evidence>
<feature type="binding site" evidence="19">
    <location>
        <position position="336"/>
    </location>
    <ligand>
        <name>Cu cation</name>
        <dbReference type="ChEBI" id="CHEBI:23378"/>
        <label>B</label>
    </ligand>
</feature>
<protein>
    <recommendedName>
        <fullName evidence="5">cytochrome-c oxidase</fullName>
        <ecNumber evidence="5">7.1.1.9</ecNumber>
    </recommendedName>
</protein>
<feature type="transmembrane region" description="Helical" evidence="21">
    <location>
        <begin position="282"/>
        <end position="303"/>
    </location>
</feature>
<evidence type="ECO:0000256" key="14">
    <source>
        <dbReference type="ARBA" id="ARBA00022989"/>
    </source>
</evidence>
<dbReference type="Gene3D" id="1.20.210.10">
    <property type="entry name" value="Cytochrome c oxidase-like, subunit I domain"/>
    <property type="match status" value="1"/>
</dbReference>
<keyword evidence="24" id="KW-1185">Reference proteome</keyword>
<feature type="transmembrane region" description="Helical" evidence="21">
    <location>
        <begin position="92"/>
        <end position="117"/>
    </location>
</feature>
<feature type="transmembrane region" description="Helical" evidence="21">
    <location>
        <begin position="137"/>
        <end position="157"/>
    </location>
</feature>
<dbReference type="InterPro" id="IPR023616">
    <property type="entry name" value="Cyt_c_oxase-like_su1_dom"/>
</dbReference>
<keyword evidence="7" id="KW-1003">Cell membrane</keyword>
<proteinExistence type="inferred from homology"/>
<comment type="cofactor">
    <cofactor evidence="1">
        <name>heme b</name>
        <dbReference type="ChEBI" id="CHEBI:60344"/>
    </cofactor>
</comment>
<dbReference type="EC" id="7.1.1.9" evidence="5"/>
<feature type="binding site" evidence="19">
    <location>
        <position position="285"/>
    </location>
    <ligand>
        <name>Cu cation</name>
        <dbReference type="ChEBI" id="CHEBI:23378"/>
        <label>B</label>
    </ligand>
</feature>
<feature type="transmembrane region" description="Helical" evidence="21">
    <location>
        <begin position="169"/>
        <end position="192"/>
    </location>
</feature>
<sequence length="566" mass="63410">MRAAYGAAERGFAMIDELVFKAGGWLALALLALVFAALAVDTPFAVHMVIVAITCLILLWSLVSRADYGAMARGLLKMPPDEGVYDDDPVRWGVLATVFWGVAGLAVGLYIALQLAFPALNLGLEYTSFGRLRPLHTSAVIFAFGGNALIATSFYVVQRTCRARLAFPAAARFVFWGYQLFLVLAATGYVMGVTAAREYAEPEWYVDLWLTIVWVVYFVVFVGTIVKRREPHIYVANWFYLSFIVTIAMLHIVNNLAVPATIFGSKSYSAFAGVQDALTQWWYGHNAVAFFLTVPFLAMMYYFVPKQAERPIYSYRLSIIHFWSLIFLYIWAGPHHLHYTALPDWAQTLGMVFSVVLWMPSWGGMINGLMTLNGAWDKIRTDPIIRMMVVALAFYGMATFEGPMLSVKAFNSLSHYTEWTIAHVHAGALGWNGMITFAAVYYLVPRLWGRPRLYSLRMVNWHFWLATLGIVFYAASMWVAGIMQGLMWREYGADGYLVYSFAESVAAMHPMYLIRAAGGAMYLAGFLLLVFNVWATLAGKVREEKPMTETPYNAAADRPLAPVPAE</sequence>
<comment type="pathway">
    <text evidence="3">Energy metabolism; oxidative phosphorylation.</text>
</comment>
<feature type="transmembrane region" description="Helical" evidence="21">
    <location>
        <begin position="352"/>
        <end position="372"/>
    </location>
</feature>
<evidence type="ECO:0000256" key="7">
    <source>
        <dbReference type="ARBA" id="ARBA00022475"/>
    </source>
</evidence>
<dbReference type="CDD" id="cd01661">
    <property type="entry name" value="cbb3_Oxidase_I"/>
    <property type="match status" value="1"/>
</dbReference>
<accession>A0A1T5FI81</accession>
<dbReference type="GO" id="GO:0006119">
    <property type="term" value="P:oxidative phosphorylation"/>
    <property type="evidence" value="ECO:0007669"/>
    <property type="project" value="UniProtKB-UniPathway"/>
</dbReference>
<dbReference type="Proteomes" id="UP000190044">
    <property type="component" value="Unassembled WGS sequence"/>
</dbReference>
<comment type="subcellular location">
    <subcellularLocation>
        <location evidence="2">Cell membrane</location>
        <topology evidence="2">Multi-pass membrane protein</topology>
    </subcellularLocation>
</comment>
<gene>
    <name evidence="23" type="ORF">SAMN06295937_103620</name>
</gene>
<keyword evidence="14 21" id="KW-1133">Transmembrane helix</keyword>
<keyword evidence="9 20" id="KW-0679">Respiratory chain</keyword>
<evidence type="ECO:0000256" key="19">
    <source>
        <dbReference type="PIRSR" id="PIRSR604677-50"/>
    </source>
</evidence>
<feature type="transmembrane region" description="Helical" evidence="21">
    <location>
        <begin position="238"/>
        <end position="262"/>
    </location>
</feature>
<evidence type="ECO:0000256" key="5">
    <source>
        <dbReference type="ARBA" id="ARBA00012949"/>
    </source>
</evidence>
<evidence type="ECO:0000256" key="13">
    <source>
        <dbReference type="ARBA" id="ARBA00022982"/>
    </source>
</evidence>
<evidence type="ECO:0000256" key="11">
    <source>
        <dbReference type="ARBA" id="ARBA00022723"/>
    </source>
</evidence>
<dbReference type="PANTHER" id="PTHR10422">
    <property type="entry name" value="CYTOCHROME C OXIDASE SUBUNIT 1"/>
    <property type="match status" value="1"/>
</dbReference>